<dbReference type="InterPro" id="IPR003961">
    <property type="entry name" value="FN3_dom"/>
</dbReference>
<sequence>MVENYNGFQGFIKASEIRTAFKKNWFLATFFLLFGLITTAQTVTIPAGNPTGTGSGAYLNKPFHGATDYAGFDAIYLASEIGTGPATINSIAFYVDAQTASVAVPVVVSMQNTSAATLSTASYANATATSTSVYSGTIPAVTAGGWVTITLSTPFSYSGGNLEVLIKSNYGTTATNEAAGARAFRWFTTTARGVVWERNNNATLRATDATAVSAVPHIRFGYTACSSLTLQANQGLNSASISCWNSSILVDGGSNGTPAFSYVTSAANPTSTVIPEGTGFYRFNSYSCDSGDQLRFSSPKIITTGTPSVDVSFKWLEGNGYPNYTDNVQVQYSLNGTTWVNAGSTINENNTVTQGWVSKTVTLPAAAGNQAFIYVGFLFTSNYGDNCHIDDIQIKASPSCQSPPAVASSAVGSSTATISWTAPTIAPTGGYEYEIRTAGAAGSGNTGLTTSGSTVAGDVDDNLTALTPNTAYTFYVRSSCGSGVFSAWSSAGTFTTTCIATSVPYTENFNSVTVPNLPSCTSRVTVSGNDWQTAAVSDSGFSSNALRYAWNTDAAANSWFFTQGLNLTAGTIYKLSYKYGNNDSTTYNEKLKVKYGTSASAAGMTLALADHPTINTATAATNEVYFTPPSTGVYYIGFNAYSIADQFYLYVDDISVILGPTCLSPSNVNLTAITTTTATINWTAPIGSPASYQYEVRSSGTAGSGATGLVASGSVNSPTVSATANGLTAGSVYSVYVKSTCGGSDQSAWTSAVTLRTLCNPTTTLPFTENFEGGILPACWSTQTVAGNTWAVTTTNNSTSAAHGGTNFMGLNSNTTTANNSVLYSPQFNFSAAAGSNPLRVNVWVYRGTDAAVADVITFSVNTSASTTGATDLAAISLRYTLSPVVAAAGWYNYTLNIPTSFNAAPFYIVVKGANAANANARSLSFDDFRIELLPPTINTLSPTSLCSAAATSTPITVTGTNLNQVTSVTLNGQSLTFTPVSATSIQVNLLADSQTGTITVTGPNGTATSPGAITITASPEVEPITGPSTVCQDSVITLTTASSAGTWSTSNPDVATVSGGFVTGVSAGTATISYTITSNGCTSAQSHVVTVSPKIVSDDPSSANALLNTPTEFTVHTSNAQTFQWQVSADGENFDDLTATAPFENVSGTVPVDGVVTLNITSATEDLNGLYFRVILTGTSPCSQFVSAGALLLVGQTGIVPGTPAPVTLCGQTTATFTVQTTGDVDFWNWYVNKNLGDGPQPIDALADGLTYDTSVNGTLVVDGISIANNGWIFYIEVGSTTFESSVFSSATLTVNQPVSIAPSGQPANQIGCGNQAGSKTFTVNATGSGLNYLWQYSATGIEGSFVNLPGTPPTGITYSGSSTATLTVNYSATTPGGLYYYRAVVGGSCGGANSNPASLQISNPNVTVNPPSATYCTPGTGVSLTASGAVSYTWSPATGLSATTGATVIATPSATTTYTVTGTDANNCSKSTTVTVTIGNGVAASASSNLQVVCSGGAVQLSAGGVQSYTTGAISGYTLAATTSPYTPVGSGATPLTELLGDDTETAAMQNIGFTFNYGGTNYTQFRPFSNGYISFASGSTTNVTNNLQNAGGGNRPIIAPLWDDLDGSVAGAYAGFEVTGSAPYRVMTMEWRNWEWDYTADAATISFQVKLYETSNIIEFAYRSEAGAYSNGGLTSGASIGMNAATGSGTGTYVNLSSISPATLTSTTNSTGINTKPASNTVYRFTPSSYPTFTYAWTSVPAGFTSNLQNPVANPTANTTYNVVVSSASGCSGNASTSVTIQSGATITSQPSPATVTKCQGEAISLSVAATGPGLTYQWKRNGANITGNASALTATLSVTSATPAMSGNYTVVVTPSCGAAATSDIVALTVYATPTVTAPAAQTACTGTPTSALNLTGAPTGVTFDITGGTLIGLANQTGVTSIPSFNPTFGVATITITPKANGCTGTPVTFTYTVNGTPQPLSVSPTSVTKCVTDAGVALTATGGMVQAITPIGTNSSTTSTTGISPFSALYEGSREQYLILASELTAAGIQPGQLSSLSFDVTASGSYPQNNFSIKLAHTAVTVMGAAYATPSTPFVTVYSSASEPTPAVGVKTFGFSTAFTWNGTSNILVDICHDNDTNATCTDCYGSTSTVRTTTTPARTVWGSYADDTASCGTQAANTISTYTTRPWMKFGATIQAPVIWTPAAGLYTTAAATTAYTAGSSALTVYAKPGSTSTYTATATPTAGCAVAATPVTVTVNQQYPFYVDADHDGFGTGSAVQICSTSASAVPSGYALVGGDCNDADATRWQSANLYVDTDGDGYTTSASSTSVCYGASIPAGYVTTSSGVDCNDTDASKWRSANLYVDADADGYGASASTTTICYGATIPAGYSATSLGIDCNDADATKHASFDFYADTDGDGFGFGSLVSVCAVNASTPPAGYSLNNTDCA</sequence>
<dbReference type="InterPro" id="IPR037524">
    <property type="entry name" value="PA14/GLEYA"/>
</dbReference>
<dbReference type="Gene3D" id="2.60.40.10">
    <property type="entry name" value="Immunoglobulins"/>
    <property type="match status" value="4"/>
</dbReference>
<evidence type="ECO:0008006" key="6">
    <source>
        <dbReference type="Google" id="ProtNLM"/>
    </source>
</evidence>
<feature type="non-terminal residue" evidence="4">
    <location>
        <position position="2436"/>
    </location>
</feature>
<feature type="domain" description="Fibronectin type-III" evidence="2">
    <location>
        <begin position="664"/>
        <end position="760"/>
    </location>
</feature>
<dbReference type="SMART" id="SM00409">
    <property type="entry name" value="IG"/>
    <property type="match status" value="1"/>
</dbReference>
<reference evidence="4" key="1">
    <citation type="submission" date="2020-02" db="EMBL/GenBank/DDBJ databases">
        <title>Flavobacterium sp. genome.</title>
        <authorList>
            <person name="Jung H.S."/>
            <person name="Baek J.H."/>
            <person name="Jeon C.O."/>
        </authorList>
    </citation>
    <scope>NUCLEOTIDE SEQUENCE</scope>
    <source>
        <strain evidence="4">SE-s28</strain>
    </source>
</reference>
<dbReference type="SUPFAM" id="SSF49265">
    <property type="entry name" value="Fibronectin type III"/>
    <property type="match status" value="2"/>
</dbReference>
<dbReference type="RefSeq" id="WP_169525752.1">
    <property type="nucleotide sequence ID" value="NZ_JAAMPU010000095.1"/>
</dbReference>
<dbReference type="InterPro" id="IPR008964">
    <property type="entry name" value="Invasin/intimin_cell_adhesion"/>
</dbReference>
<evidence type="ECO:0000313" key="4">
    <source>
        <dbReference type="EMBL" id="NMH26743.1"/>
    </source>
</evidence>
<comment type="caution">
    <text evidence="4">The sequence shown here is derived from an EMBL/GenBank/DDBJ whole genome shotgun (WGS) entry which is preliminary data.</text>
</comment>
<feature type="domain" description="Fibronectin type-III" evidence="2">
    <location>
        <begin position="402"/>
        <end position="500"/>
    </location>
</feature>
<dbReference type="SUPFAM" id="SSF49373">
    <property type="entry name" value="Invasin/intimin cell-adhesion fragments"/>
    <property type="match status" value="1"/>
</dbReference>
<protein>
    <recommendedName>
        <fullName evidence="6">T9SS type A sorting domain-containing protein</fullName>
    </recommendedName>
</protein>
<dbReference type="InterPro" id="IPR003599">
    <property type="entry name" value="Ig_sub"/>
</dbReference>
<dbReference type="SMART" id="SM00060">
    <property type="entry name" value="FN3"/>
    <property type="match status" value="2"/>
</dbReference>
<evidence type="ECO:0000259" key="1">
    <source>
        <dbReference type="PROSITE" id="PS50835"/>
    </source>
</evidence>
<dbReference type="SUPFAM" id="SSF81296">
    <property type="entry name" value="E set domains"/>
    <property type="match status" value="1"/>
</dbReference>
<proteinExistence type="predicted"/>
<feature type="domain" description="PA14" evidence="3">
    <location>
        <begin position="570"/>
        <end position="769"/>
    </location>
</feature>
<dbReference type="EMBL" id="JAAMPU010000095">
    <property type="protein sequence ID" value="NMH26743.1"/>
    <property type="molecule type" value="Genomic_DNA"/>
</dbReference>
<dbReference type="PROSITE" id="PS50835">
    <property type="entry name" value="IG_LIKE"/>
    <property type="match status" value="1"/>
</dbReference>
<evidence type="ECO:0000313" key="5">
    <source>
        <dbReference type="Proteomes" id="UP000712080"/>
    </source>
</evidence>
<dbReference type="Pfam" id="PF00041">
    <property type="entry name" value="fn3"/>
    <property type="match status" value="2"/>
</dbReference>
<dbReference type="CDD" id="cd00063">
    <property type="entry name" value="FN3"/>
    <property type="match status" value="1"/>
</dbReference>
<organism evidence="4 5">
    <name type="scientific">Flavobacterium silvaticum</name>
    <dbReference type="NCBI Taxonomy" id="1852020"/>
    <lineage>
        <taxon>Bacteria</taxon>
        <taxon>Pseudomonadati</taxon>
        <taxon>Bacteroidota</taxon>
        <taxon>Flavobacteriia</taxon>
        <taxon>Flavobacteriales</taxon>
        <taxon>Flavobacteriaceae</taxon>
        <taxon>Flavobacterium</taxon>
    </lineage>
</organism>
<dbReference type="InterPro" id="IPR007110">
    <property type="entry name" value="Ig-like_dom"/>
</dbReference>
<dbReference type="SUPFAM" id="SSF48726">
    <property type="entry name" value="Immunoglobulin"/>
    <property type="match status" value="1"/>
</dbReference>
<dbReference type="InterPro" id="IPR014756">
    <property type="entry name" value="Ig_E-set"/>
</dbReference>
<dbReference type="Gene3D" id="2.60.120.200">
    <property type="match status" value="3"/>
</dbReference>
<evidence type="ECO:0000259" key="3">
    <source>
        <dbReference type="PROSITE" id="PS51820"/>
    </source>
</evidence>
<dbReference type="InterPro" id="IPR036116">
    <property type="entry name" value="FN3_sf"/>
</dbReference>
<dbReference type="Proteomes" id="UP000712080">
    <property type="component" value="Unassembled WGS sequence"/>
</dbReference>
<name>A0A972JH47_9FLAO</name>
<dbReference type="InterPro" id="IPR036179">
    <property type="entry name" value="Ig-like_dom_sf"/>
</dbReference>
<accession>A0A972JH47</accession>
<dbReference type="Gene3D" id="2.60.40.1080">
    <property type="match status" value="1"/>
</dbReference>
<evidence type="ECO:0000259" key="2">
    <source>
        <dbReference type="PROSITE" id="PS50853"/>
    </source>
</evidence>
<gene>
    <name evidence="4" type="ORF">G6047_01760</name>
</gene>
<dbReference type="PROSITE" id="PS51820">
    <property type="entry name" value="PA14"/>
    <property type="match status" value="1"/>
</dbReference>
<feature type="domain" description="Ig-like" evidence="1">
    <location>
        <begin position="1794"/>
        <end position="1873"/>
    </location>
</feature>
<dbReference type="InterPro" id="IPR013783">
    <property type="entry name" value="Ig-like_fold"/>
</dbReference>
<keyword evidence="5" id="KW-1185">Reference proteome</keyword>
<dbReference type="PROSITE" id="PS50853">
    <property type="entry name" value="FN3"/>
    <property type="match status" value="2"/>
</dbReference>